<evidence type="ECO:0000256" key="1">
    <source>
        <dbReference type="SAM" id="Phobius"/>
    </source>
</evidence>
<name>A0A351JSD7_UNCKA</name>
<accession>A0A351JSD7</accession>
<feature type="transmembrane region" description="Helical" evidence="1">
    <location>
        <begin position="115"/>
        <end position="133"/>
    </location>
</feature>
<feature type="transmembrane region" description="Helical" evidence="1">
    <location>
        <begin position="153"/>
        <end position="174"/>
    </location>
</feature>
<comment type="caution">
    <text evidence="2">The sequence shown here is derived from an EMBL/GenBank/DDBJ whole genome shotgun (WGS) entry which is preliminary data.</text>
</comment>
<feature type="transmembrane region" description="Helical" evidence="1">
    <location>
        <begin position="29"/>
        <end position="48"/>
    </location>
</feature>
<evidence type="ECO:0000313" key="2">
    <source>
        <dbReference type="EMBL" id="HAZ29207.1"/>
    </source>
</evidence>
<protein>
    <submittedName>
        <fullName evidence="2">Uncharacterized protein</fullName>
    </submittedName>
</protein>
<feature type="transmembrane region" description="Helical" evidence="1">
    <location>
        <begin position="54"/>
        <end position="76"/>
    </location>
</feature>
<gene>
    <name evidence="2" type="ORF">DCY43_00425</name>
</gene>
<dbReference type="AlphaFoldDB" id="A0A351JSD7"/>
<feature type="transmembrane region" description="Helical" evidence="1">
    <location>
        <begin position="83"/>
        <end position="103"/>
    </location>
</feature>
<organism evidence="2 3">
    <name type="scientific">candidate division WWE3 bacterium</name>
    <dbReference type="NCBI Taxonomy" id="2053526"/>
    <lineage>
        <taxon>Bacteria</taxon>
        <taxon>Katanobacteria</taxon>
    </lineage>
</organism>
<proteinExistence type="predicted"/>
<sequence>MTGSIISAWFIYKAAKSLPRISPFPTIRYVLFSFVIINLALLVTPHTWGSLFDWSHQIMAFILFSTELILSIWLVIILNNRSFIDVALLLLLAIDGIFVAVYVPSSNGYLLQGQLIFQFLFTVLLINVLTKLLETAKSSSGSTTQLLQRDEQLFILIAALVLSVAVPWYIYLYISLK</sequence>
<keyword evidence="1" id="KW-0472">Membrane</keyword>
<keyword evidence="1" id="KW-1133">Transmembrane helix</keyword>
<evidence type="ECO:0000313" key="3">
    <source>
        <dbReference type="Proteomes" id="UP000264072"/>
    </source>
</evidence>
<dbReference type="EMBL" id="DNHX01000004">
    <property type="protein sequence ID" value="HAZ29207.1"/>
    <property type="molecule type" value="Genomic_DNA"/>
</dbReference>
<dbReference type="Proteomes" id="UP000264072">
    <property type="component" value="Unassembled WGS sequence"/>
</dbReference>
<keyword evidence="1" id="KW-0812">Transmembrane</keyword>
<reference evidence="2 3" key="1">
    <citation type="journal article" date="2018" name="Nat. Biotechnol.">
        <title>A standardized bacterial taxonomy based on genome phylogeny substantially revises the tree of life.</title>
        <authorList>
            <person name="Parks D.H."/>
            <person name="Chuvochina M."/>
            <person name="Waite D.W."/>
            <person name="Rinke C."/>
            <person name="Skarshewski A."/>
            <person name="Chaumeil P.A."/>
            <person name="Hugenholtz P."/>
        </authorList>
    </citation>
    <scope>NUCLEOTIDE SEQUENCE [LARGE SCALE GENOMIC DNA]</scope>
    <source>
        <strain evidence="2">UBA10185</strain>
    </source>
</reference>